<keyword evidence="2" id="KW-1185">Reference proteome</keyword>
<evidence type="ECO:0000313" key="1">
    <source>
        <dbReference type="EMBL" id="MFD0920898.1"/>
    </source>
</evidence>
<dbReference type="RefSeq" id="WP_263250502.1">
    <property type="nucleotide sequence ID" value="NZ_BAABLT010000011.1"/>
</dbReference>
<proteinExistence type="predicted"/>
<reference evidence="2" key="1">
    <citation type="journal article" date="2019" name="Int. J. Syst. Evol. Microbiol.">
        <title>The Global Catalogue of Microorganisms (GCM) 10K type strain sequencing project: providing services to taxonomists for standard genome sequencing and annotation.</title>
        <authorList>
            <consortium name="The Broad Institute Genomics Platform"/>
            <consortium name="The Broad Institute Genome Sequencing Center for Infectious Disease"/>
            <person name="Wu L."/>
            <person name="Ma J."/>
        </authorList>
    </citation>
    <scope>NUCLEOTIDE SEQUENCE [LARGE SCALE GENOMIC DNA]</scope>
    <source>
        <strain evidence="2">CCUG 56401</strain>
    </source>
</reference>
<gene>
    <name evidence="1" type="ORF">ACFQ16_14185</name>
</gene>
<name>A0ABW3FT45_9PSEU</name>
<dbReference type="Proteomes" id="UP001597018">
    <property type="component" value="Unassembled WGS sequence"/>
</dbReference>
<sequence length="209" mass="22369">MAVPENDQLCHELLLRLAGRLPDRFLWRYRDWLAGGAADVLARSLPATLLRERIPLDDADHRLLAEALLPLGADRSVVDAIPPADRPAADHAFSPGSATDGRTDSELLVLGATLRGRPGVGEVRSSWRRDDGGRAKRVVLVTASADVIALTGEIQRVLRALGDAEPCVEVIPSELDPTPYHRAALAESVLVCTGADELVGHRGFSGANP</sequence>
<accession>A0ABW3FT45</accession>
<protein>
    <submittedName>
        <fullName evidence="1">Uncharacterized protein</fullName>
    </submittedName>
</protein>
<evidence type="ECO:0000313" key="2">
    <source>
        <dbReference type="Proteomes" id="UP001597018"/>
    </source>
</evidence>
<organism evidence="1 2">
    <name type="scientific">Saccharopolyspora rosea</name>
    <dbReference type="NCBI Taxonomy" id="524884"/>
    <lineage>
        <taxon>Bacteria</taxon>
        <taxon>Bacillati</taxon>
        <taxon>Actinomycetota</taxon>
        <taxon>Actinomycetes</taxon>
        <taxon>Pseudonocardiales</taxon>
        <taxon>Pseudonocardiaceae</taxon>
        <taxon>Saccharopolyspora</taxon>
    </lineage>
</organism>
<comment type="caution">
    <text evidence="1">The sequence shown here is derived from an EMBL/GenBank/DDBJ whole genome shotgun (WGS) entry which is preliminary data.</text>
</comment>
<dbReference type="EMBL" id="JBHTIW010000009">
    <property type="protein sequence ID" value="MFD0920898.1"/>
    <property type="molecule type" value="Genomic_DNA"/>
</dbReference>